<dbReference type="SUPFAM" id="SSF51735">
    <property type="entry name" value="NAD(P)-binding Rossmann-fold domains"/>
    <property type="match status" value="1"/>
</dbReference>
<name>A0A059FWN6_9PROT</name>
<sequence length="447" mass="46722">MRAARWEAAFPAAPQSVRLPVEITNAEPASAEALQAGLAAAGIEATLVQSPSGAAGTVLFTEGLTDAAMTARHWAALDATRKAHCQDAALILLQRMSADTGLEGLARTLRREWPDTSALCWTLLDNVSGDMLAPWLAQPAEDLWISSDGTARRATLGSLLTPTPLPATQAGLWLVTGGARGVTAACAVELARQSGGTFILAGRSAETPWPEGIPETTDLKILRGLMASAAVKRGEKPSPAAIDKAARAAIAGLEIRSTLAQINATGADAHYLPMDTSDAASVTAALSTIQQRFGPITGLVHGAGVLADRLVEEKTEAELRRVFATKAEGLFHILSNIDRAALRHVGLFSSASAFFGNRGQSDYAMANAILANAGRALHAELPGAQVKVFDWGPWEGGMVDATLASHFKEQGVPLIPLSEGARIFAHELLAGDPSDVELIVGTVWSDA</sequence>
<dbReference type="PANTHER" id="PTHR43775:SF51">
    <property type="entry name" value="INACTIVE PHENOLPHTHIOCEROL SYNTHESIS POLYKETIDE SYNTHASE TYPE I PKS1-RELATED"/>
    <property type="match status" value="1"/>
</dbReference>
<accession>A0A059FWN6</accession>
<evidence type="ECO:0000313" key="3">
    <source>
        <dbReference type="EMBL" id="KCZ95064.1"/>
    </source>
</evidence>
<dbReference type="InterPro" id="IPR013968">
    <property type="entry name" value="PKS_KR"/>
</dbReference>
<dbReference type="EMBL" id="ARYI01000005">
    <property type="protein sequence ID" value="KCZ95064.1"/>
    <property type="molecule type" value="Genomic_DNA"/>
</dbReference>
<dbReference type="Gene3D" id="3.40.50.720">
    <property type="entry name" value="NAD(P)-binding Rossmann-like Domain"/>
    <property type="match status" value="1"/>
</dbReference>
<comment type="caution">
    <text evidence="3">The sequence shown here is derived from an EMBL/GenBank/DDBJ whole genome shotgun (WGS) entry which is preliminary data.</text>
</comment>
<dbReference type="Proteomes" id="UP000025061">
    <property type="component" value="Unassembled WGS sequence"/>
</dbReference>
<dbReference type="AlphaFoldDB" id="A0A059FWN6"/>
<protein>
    <submittedName>
        <fullName evidence="3">Beta-ketoacyl synthase</fullName>
    </submittedName>
</protein>
<dbReference type="GO" id="GO:0006633">
    <property type="term" value="P:fatty acid biosynthetic process"/>
    <property type="evidence" value="ECO:0007669"/>
    <property type="project" value="TreeGrafter"/>
</dbReference>
<dbReference type="Pfam" id="PF08659">
    <property type="entry name" value="KR"/>
    <property type="match status" value="1"/>
</dbReference>
<gene>
    <name evidence="3" type="ORF">HHI_07442</name>
</gene>
<dbReference type="OrthoDB" id="7617297at2"/>
<proteinExistence type="predicted"/>
<dbReference type="PANTHER" id="PTHR43775">
    <property type="entry name" value="FATTY ACID SYNTHASE"/>
    <property type="match status" value="1"/>
</dbReference>
<organism evidence="3 4">
    <name type="scientific">Hyphomonas hirschiana VP5</name>
    <dbReference type="NCBI Taxonomy" id="1280951"/>
    <lineage>
        <taxon>Bacteria</taxon>
        <taxon>Pseudomonadati</taxon>
        <taxon>Pseudomonadota</taxon>
        <taxon>Alphaproteobacteria</taxon>
        <taxon>Hyphomonadales</taxon>
        <taxon>Hyphomonadaceae</taxon>
        <taxon>Hyphomonas</taxon>
    </lineage>
</organism>
<evidence type="ECO:0000313" key="4">
    <source>
        <dbReference type="Proteomes" id="UP000025061"/>
    </source>
</evidence>
<dbReference type="InterPro" id="IPR036291">
    <property type="entry name" value="NAD(P)-bd_dom_sf"/>
</dbReference>
<evidence type="ECO:0000259" key="2">
    <source>
        <dbReference type="SMART" id="SM00822"/>
    </source>
</evidence>
<keyword evidence="1" id="KW-0808">Transferase</keyword>
<dbReference type="GO" id="GO:0004312">
    <property type="term" value="F:fatty acid synthase activity"/>
    <property type="evidence" value="ECO:0007669"/>
    <property type="project" value="TreeGrafter"/>
</dbReference>
<dbReference type="RefSeq" id="WP_049755098.1">
    <property type="nucleotide sequence ID" value="NZ_ARYI01000005.1"/>
</dbReference>
<dbReference type="InterPro" id="IPR057326">
    <property type="entry name" value="KR_dom"/>
</dbReference>
<feature type="domain" description="Ketoreductase" evidence="2">
    <location>
        <begin position="171"/>
        <end position="397"/>
    </location>
</feature>
<reference evidence="3 4" key="1">
    <citation type="submission" date="2013-04" db="EMBL/GenBank/DDBJ databases">
        <title>Hyphomonas hirschiana VP5 Genome Sequencing.</title>
        <authorList>
            <person name="Lai Q."/>
            <person name="Shao Z."/>
        </authorList>
    </citation>
    <scope>NUCLEOTIDE SEQUENCE [LARGE SCALE GENOMIC DNA]</scope>
    <source>
        <strain evidence="3 4">VP5</strain>
    </source>
</reference>
<dbReference type="PATRIC" id="fig|1280951.3.peg.1506"/>
<dbReference type="SMART" id="SM00822">
    <property type="entry name" value="PKS_KR"/>
    <property type="match status" value="1"/>
</dbReference>
<keyword evidence="4" id="KW-1185">Reference proteome</keyword>
<dbReference type="InterPro" id="IPR050091">
    <property type="entry name" value="PKS_NRPS_Biosynth_Enz"/>
</dbReference>
<evidence type="ECO:0000256" key="1">
    <source>
        <dbReference type="ARBA" id="ARBA00022679"/>
    </source>
</evidence>